<keyword evidence="4" id="KW-1185">Reference proteome</keyword>
<feature type="region of interest" description="Disordered" evidence="1">
    <location>
        <begin position="1"/>
        <end position="79"/>
    </location>
</feature>
<feature type="domain" description="Helicase-associated" evidence="2">
    <location>
        <begin position="340"/>
        <end position="404"/>
    </location>
</feature>
<feature type="compositionally biased region" description="Basic and acidic residues" evidence="1">
    <location>
        <begin position="53"/>
        <end position="68"/>
    </location>
</feature>
<proteinExistence type="predicted"/>
<feature type="domain" description="Helicase-associated" evidence="2">
    <location>
        <begin position="261"/>
        <end position="329"/>
    </location>
</feature>
<evidence type="ECO:0000313" key="3">
    <source>
        <dbReference type="EMBL" id="EJK45324.1"/>
    </source>
</evidence>
<dbReference type="Proteomes" id="UP000266841">
    <property type="component" value="Unassembled WGS sequence"/>
</dbReference>
<dbReference type="OrthoDB" id="498381at2759"/>
<dbReference type="EMBL" id="AGNL01048600">
    <property type="protein sequence ID" value="EJK45324.1"/>
    <property type="molecule type" value="Genomic_DNA"/>
</dbReference>
<feature type="compositionally biased region" description="Acidic residues" evidence="1">
    <location>
        <begin position="8"/>
        <end position="23"/>
    </location>
</feature>
<feature type="domain" description="Helicase-associated" evidence="2">
    <location>
        <begin position="428"/>
        <end position="499"/>
    </location>
</feature>
<evidence type="ECO:0000256" key="1">
    <source>
        <dbReference type="SAM" id="MobiDB-lite"/>
    </source>
</evidence>
<accession>K0R2D3</accession>
<comment type="caution">
    <text evidence="3">The sequence shown here is derived from an EMBL/GenBank/DDBJ whole genome shotgun (WGS) entry which is preliminary data.</text>
</comment>
<feature type="compositionally biased region" description="Basic residues" evidence="1">
    <location>
        <begin position="39"/>
        <end position="52"/>
    </location>
</feature>
<dbReference type="InterPro" id="IPR005114">
    <property type="entry name" value="Helicase_assoc"/>
</dbReference>
<evidence type="ECO:0000259" key="2">
    <source>
        <dbReference type="Pfam" id="PF03457"/>
    </source>
</evidence>
<dbReference type="PANTHER" id="PTHR33418:SF1">
    <property type="entry name" value="HELICASE-ASSOCIATED DOMAIN-CONTAINING PROTEIN"/>
    <property type="match status" value="1"/>
</dbReference>
<dbReference type="Gene3D" id="6.10.140.530">
    <property type="match status" value="3"/>
</dbReference>
<gene>
    <name evidence="3" type="ORF">THAOC_36067</name>
</gene>
<feature type="compositionally biased region" description="Basic and acidic residues" evidence="1">
    <location>
        <begin position="538"/>
        <end position="551"/>
    </location>
</feature>
<evidence type="ECO:0000313" key="4">
    <source>
        <dbReference type="Proteomes" id="UP000266841"/>
    </source>
</evidence>
<reference evidence="3 4" key="1">
    <citation type="journal article" date="2012" name="Genome Biol.">
        <title>Genome and low-iron response of an oceanic diatom adapted to chronic iron limitation.</title>
        <authorList>
            <person name="Lommer M."/>
            <person name="Specht M."/>
            <person name="Roy A.S."/>
            <person name="Kraemer L."/>
            <person name="Andreson R."/>
            <person name="Gutowska M.A."/>
            <person name="Wolf J."/>
            <person name="Bergner S.V."/>
            <person name="Schilhabel M.B."/>
            <person name="Klostermeier U.C."/>
            <person name="Beiko R.G."/>
            <person name="Rosenstiel P."/>
            <person name="Hippler M."/>
            <person name="Laroche J."/>
        </authorList>
    </citation>
    <scope>NUCLEOTIDE SEQUENCE [LARGE SCALE GENOMIC DNA]</scope>
    <source>
        <strain evidence="3 4">CCMP1005</strain>
    </source>
</reference>
<name>K0R2D3_THAOC</name>
<protein>
    <recommendedName>
        <fullName evidence="2">Helicase-associated domain-containing protein</fullName>
    </recommendedName>
</protein>
<sequence length="563" mass="63687">MRSAQTREDEEEYEPSDDDDEDDTLRPIKRQRLSGSAKSKSKSKSAGRGRGRPRLDGRPPIKGGEKPTKPSSPVPKFSDQRLRACRLYLERHGHLSVPSDYDDRAHRDLHNFGAWASAMRDDYRRFVGGEFPEEKPSRHARTRVQVARGLELLEELGFDFGTEDGAGRGDKDGPAAEASKKPAAASAGQDAVWNWRLEKCLAYKSENGHLNPPAKHPVIGGNWLAHLRELYDLRLEKGQSALTPVQNKRVRKLVEIGFCFDKVFDVNLQKLEAYKKSKGTCHIPIKYAPDPPLGKWAEKIRRENNKLNRGETSSYLTADRLRKLAKVGFVFDQQKGENLPWEERFQMLKAYREEHGKDPTGSHETLGRWVNIQRRAYSQKKEGANNPKHKLSDEREEKLLSVGFVFETKERIAYSQRVKAGYKAPPKVTWEGRLAEFVRWKERHGHPYVPTVTSGEDKGLGRWVAVQRMAYRAYKDDKAGVKYGKLTAEKALALSNAGFAFDASQIRRTPKSGIEAAVAAEEATEQDEPAANEGGPEVDVRDDGPGEHGQQEEWEESYYHGMV</sequence>
<organism evidence="3 4">
    <name type="scientific">Thalassiosira oceanica</name>
    <name type="common">Marine diatom</name>
    <dbReference type="NCBI Taxonomy" id="159749"/>
    <lineage>
        <taxon>Eukaryota</taxon>
        <taxon>Sar</taxon>
        <taxon>Stramenopiles</taxon>
        <taxon>Ochrophyta</taxon>
        <taxon>Bacillariophyta</taxon>
        <taxon>Coscinodiscophyceae</taxon>
        <taxon>Thalassiosirophycidae</taxon>
        <taxon>Thalassiosirales</taxon>
        <taxon>Thalassiosiraceae</taxon>
        <taxon>Thalassiosira</taxon>
    </lineage>
</organism>
<feature type="domain" description="Helicase-associated" evidence="2">
    <location>
        <begin position="189"/>
        <end position="258"/>
    </location>
</feature>
<dbReference type="PANTHER" id="PTHR33418">
    <property type="entry name" value="HELICASE-ASSOCIATED"/>
    <property type="match status" value="1"/>
</dbReference>
<dbReference type="Pfam" id="PF03457">
    <property type="entry name" value="HA"/>
    <property type="match status" value="4"/>
</dbReference>
<feature type="compositionally biased region" description="Basic and acidic residues" evidence="1">
    <location>
        <begin position="165"/>
        <end position="180"/>
    </location>
</feature>
<dbReference type="AlphaFoldDB" id="K0R2D3"/>
<feature type="region of interest" description="Disordered" evidence="1">
    <location>
        <begin position="161"/>
        <end position="184"/>
    </location>
</feature>
<feature type="region of interest" description="Disordered" evidence="1">
    <location>
        <begin position="519"/>
        <end position="563"/>
    </location>
</feature>